<dbReference type="BioCyc" id="ABAU575584-HMP:GM69-2319-MONOMER"/>
<name>D0CC08_ACIB2</name>
<dbReference type="Proteomes" id="UP000005740">
    <property type="component" value="Unassembled WGS sequence"/>
</dbReference>
<accession>D0CC08</accession>
<dbReference type="AlphaFoldDB" id="D0CC08"/>
<protein>
    <submittedName>
        <fullName evidence="1">Uncharacterized protein</fullName>
    </submittedName>
</protein>
<organism evidence="1 2">
    <name type="scientific">Acinetobacter baumannii (strain ATCC 19606 / DSM 30007 / JCM 6841 / CCUG 19606 / CIP 70.34 / NBRC 109757 / NCIMB 12457 / NCTC 12156 / 81)</name>
    <dbReference type="NCBI Taxonomy" id="575584"/>
    <lineage>
        <taxon>Bacteria</taxon>
        <taxon>Pseudomonadati</taxon>
        <taxon>Pseudomonadota</taxon>
        <taxon>Gammaproteobacteria</taxon>
        <taxon>Moraxellales</taxon>
        <taxon>Moraxellaceae</taxon>
        <taxon>Acinetobacter</taxon>
        <taxon>Acinetobacter calcoaceticus/baumannii complex</taxon>
    </lineage>
</organism>
<dbReference type="EMBL" id="GG704575">
    <property type="protein sequence ID" value="EEX03246.1"/>
    <property type="molecule type" value="Genomic_DNA"/>
</dbReference>
<evidence type="ECO:0000313" key="1">
    <source>
        <dbReference type="EMBL" id="EEX03246.1"/>
    </source>
</evidence>
<evidence type="ECO:0000313" key="2">
    <source>
        <dbReference type="Proteomes" id="UP000005740"/>
    </source>
</evidence>
<sequence>MFGRTPNKKELALHIHYFLALNAKSYNDTT</sequence>
<reference evidence="2" key="1">
    <citation type="journal article" date="2012" name="PLoS ONE">
        <title>The success of Acinetobacter species; genetic, metabolic and virulence attributes.</title>
        <authorList>
            <person name="Peleg A.Y."/>
            <person name="de Breij A."/>
            <person name="Adams M.D."/>
            <person name="Cerqueira G.M."/>
            <person name="Mocali S."/>
            <person name="Galardini M."/>
            <person name="Nibbering P.H."/>
            <person name="Earl A.M."/>
            <person name="Ward D.V."/>
            <person name="Paterson D.L."/>
            <person name="Seifert H."/>
            <person name="Dijkshoorn L."/>
        </authorList>
    </citation>
    <scope>NUCLEOTIDE SEQUENCE [LARGE SCALE GENOMIC DNA]</scope>
    <source>
        <strain evidence="2">ATCC 19606 / DSM 30007 / JCM 6841 / CCUG 19606 / CIP 70.34 / NBRC 109757 / NCIMB 12457 / NCTC 12156 / 81</strain>
    </source>
</reference>
<gene>
    <name evidence="1" type="ORF">HMPREF0010_02288</name>
</gene>
<proteinExistence type="predicted"/>